<feature type="domain" description="G-patch" evidence="11">
    <location>
        <begin position="98"/>
        <end position="144"/>
    </location>
</feature>
<feature type="domain" description="DRBM" evidence="10">
    <location>
        <begin position="260"/>
        <end position="328"/>
    </location>
</feature>
<dbReference type="InterPro" id="IPR000467">
    <property type="entry name" value="G_patch_dom"/>
</dbReference>
<dbReference type="PROSITE" id="PS00108">
    <property type="entry name" value="PROTEIN_KINASE_ST"/>
    <property type="match status" value="1"/>
</dbReference>
<dbReference type="PANTHER" id="PTHR11042:SF194">
    <property type="entry name" value="DOUBLE-STRANDED RNA ACTIVATED PROTEIN KINASE"/>
    <property type="match status" value="1"/>
</dbReference>
<sequence length="910" mass="103015">MFFSRAPRHPLPTPSTPSAEEDNNAPAEDTAPPLKTLLLRSCLHREDVRPGMPMVRRRKVALEKETHHKEMNIKNRQKSYKEVEKERRETVLSSSLGQENKGFALLQKMGYKTGQGLGKEGGGRVEPIPLNIKTDRGGIGLEEVKKRKAEEELDNYRKRTQMKQQAEKQALEDFRLRKRTEKEEHRTEADLRRSQLACEQLDNEKGVSDPREPWYWPAQIEEVKEEECEDEDEESEVDEEQLSVGVSLKKILYFNMDGTNYISALNEHRQRHNLSLVFKEVSIDGPDHNRTFTYQIILDEISYPKADGKNKKEAKQNAAKAAYEILKKQESSSDLPVASAAGFLQYTTSFRSPIDKSPVVLNQESVEEIQLNLFVLSIVRCPGKFLSRFSCQFKIGDREFGVANGKNKKEAKKEAAKLAYDELVHESSVQVFSQDDDTSCDANHIGKLNELCQKNSWMHDFKLIKSGPPHDPEFSCYVTINGKQFPEAKGKTSKDAKQKAAKLAVTECCSSAKEKKTFNGGPKSSIVPELSGKARREVEALANLDHKNIVQYFTSWVSQEFPSNFPETSTSSSSSSSSDPKNPKIYLFIQMKLYEKGNLETWMYENKRSKIVAMNMFAQIVEGVEHIHSNNLIHRDLKPKNIFIGDDDTVKIGDFGLACTTSSDDDNALIERTKRTGTPSYMSPEQLTTKNKMQGMSPPGMDYISRLYKYGQQNSLNLKLVEEFSYHVQIGEREFANVIVKRKKEAKHEAAKLAYDELTREGSRQSARRTKWGMPSLPSGSEDYISWLKEYGRNKNRVVRFVERFAAQFITSNQEFGYAVAEKKKEAKHEAAKMAYEELIKDGHAQDGTVSGSINGETRAPVVPDLKDSEQEAESLNSGDSDDSIVFKDSSPRPEASAAISPSLVWRSLL</sequence>
<dbReference type="InterPro" id="IPR014720">
    <property type="entry name" value="dsRBD_dom"/>
</dbReference>
<dbReference type="SMART" id="SM00220">
    <property type="entry name" value="S_TKc"/>
    <property type="match status" value="1"/>
</dbReference>
<dbReference type="PROSITE" id="PS50137">
    <property type="entry name" value="DS_RBD"/>
    <property type="match status" value="5"/>
</dbReference>
<feature type="domain" description="DRBM" evidence="10">
    <location>
        <begin position="722"/>
        <end position="760"/>
    </location>
</feature>
<proteinExistence type="inferred from homology"/>
<keyword evidence="13" id="KW-1185">Reference proteome</keyword>
<feature type="region of interest" description="Disordered" evidence="8">
    <location>
        <begin position="1"/>
        <end position="36"/>
    </location>
</feature>
<dbReference type="InterPro" id="IPR050339">
    <property type="entry name" value="CC_SR_Kinase"/>
</dbReference>
<dbReference type="InterPro" id="IPR044452">
    <property type="entry name" value="EIF2AK2_DSRM_1"/>
</dbReference>
<dbReference type="GO" id="GO:0005524">
    <property type="term" value="F:ATP binding"/>
    <property type="evidence" value="ECO:0007669"/>
    <property type="project" value="UniProtKB-KW"/>
</dbReference>
<dbReference type="Gene3D" id="1.10.510.10">
    <property type="entry name" value="Transferase(Phosphotransferase) domain 1"/>
    <property type="match status" value="1"/>
</dbReference>
<gene>
    <name evidence="12" type="primary">Gpatch11</name>
    <name evidence="12" type="ORF">GTO96_0010306</name>
</gene>
<dbReference type="InterPro" id="IPR000719">
    <property type="entry name" value="Prot_kinase_dom"/>
</dbReference>
<dbReference type="GO" id="GO:0005634">
    <property type="term" value="C:nucleus"/>
    <property type="evidence" value="ECO:0007669"/>
    <property type="project" value="TreeGrafter"/>
</dbReference>
<dbReference type="GO" id="GO:0003725">
    <property type="term" value="F:double-stranded RNA binding"/>
    <property type="evidence" value="ECO:0007669"/>
    <property type="project" value="InterPro"/>
</dbReference>
<feature type="domain" description="DRBM" evidence="10">
    <location>
        <begin position="803"/>
        <end position="841"/>
    </location>
</feature>
<dbReference type="Proteomes" id="UP000886611">
    <property type="component" value="Unassembled WGS sequence"/>
</dbReference>
<dbReference type="Pfam" id="PF00035">
    <property type="entry name" value="dsrm"/>
    <property type="match status" value="3"/>
</dbReference>
<dbReference type="SUPFAM" id="SSF54768">
    <property type="entry name" value="dsRNA-binding domain-like"/>
    <property type="match status" value="5"/>
</dbReference>
<dbReference type="InterPro" id="IPR008271">
    <property type="entry name" value="Ser/Thr_kinase_AS"/>
</dbReference>
<feature type="domain" description="DRBM" evidence="10">
    <location>
        <begin position="443"/>
        <end position="510"/>
    </location>
</feature>
<evidence type="ECO:0000256" key="2">
    <source>
        <dbReference type="ARBA" id="ARBA00022741"/>
    </source>
</evidence>
<dbReference type="PANTHER" id="PTHR11042">
    <property type="entry name" value="EUKARYOTIC TRANSLATION INITIATION FACTOR 2-ALPHA KINASE EIF2-ALPHA KINASE -RELATED"/>
    <property type="match status" value="1"/>
</dbReference>
<dbReference type="CDD" id="cd19903">
    <property type="entry name" value="DSRM_EIF2AK2_rpt1"/>
    <property type="match status" value="1"/>
</dbReference>
<evidence type="ECO:0000256" key="7">
    <source>
        <dbReference type="SAM" id="Coils"/>
    </source>
</evidence>
<feature type="non-terminal residue" evidence="12">
    <location>
        <position position="910"/>
    </location>
</feature>
<dbReference type="PROSITE" id="PS50174">
    <property type="entry name" value="G_PATCH"/>
    <property type="match status" value="1"/>
</dbReference>
<protein>
    <submittedName>
        <fullName evidence="12">GPT11 protein</fullName>
    </submittedName>
</protein>
<organism evidence="12 13">
    <name type="scientific">Polypterus senegalus</name>
    <name type="common">Senegal bichir</name>
    <dbReference type="NCBI Taxonomy" id="55291"/>
    <lineage>
        <taxon>Eukaryota</taxon>
        <taxon>Metazoa</taxon>
        <taxon>Chordata</taxon>
        <taxon>Craniata</taxon>
        <taxon>Vertebrata</taxon>
        <taxon>Euteleostomi</taxon>
        <taxon>Actinopterygii</taxon>
        <taxon>Polypteriformes</taxon>
        <taxon>Polypteridae</taxon>
        <taxon>Polypterus</taxon>
    </lineage>
</organism>
<feature type="non-terminal residue" evidence="12">
    <location>
        <position position="1"/>
    </location>
</feature>
<evidence type="ECO:0000259" key="11">
    <source>
        <dbReference type="PROSITE" id="PS50174"/>
    </source>
</evidence>
<evidence type="ECO:0000256" key="4">
    <source>
        <dbReference type="ARBA" id="ARBA00022840"/>
    </source>
</evidence>
<feature type="coiled-coil region" evidence="7">
    <location>
        <begin position="139"/>
        <end position="166"/>
    </location>
</feature>
<keyword evidence="6" id="KW-0694">RNA-binding</keyword>
<dbReference type="EMBL" id="JAATIS010000859">
    <property type="protein sequence ID" value="KAG2467354.1"/>
    <property type="molecule type" value="Genomic_DNA"/>
</dbReference>
<comment type="similarity">
    <text evidence="5">Belongs to the protein kinase superfamily. Ser/Thr protein kinase family. GCN2 subfamily.</text>
</comment>
<evidence type="ECO:0000256" key="1">
    <source>
        <dbReference type="ARBA" id="ARBA00022679"/>
    </source>
</evidence>
<accession>A0A8X8BUH0</accession>
<dbReference type="AlphaFoldDB" id="A0A8X8BUH0"/>
<dbReference type="Pfam" id="PF00069">
    <property type="entry name" value="Pkinase"/>
    <property type="match status" value="1"/>
</dbReference>
<dbReference type="SMART" id="SM00358">
    <property type="entry name" value="DSRM"/>
    <property type="match status" value="4"/>
</dbReference>
<feature type="domain" description="DRBM" evidence="10">
    <location>
        <begin position="388"/>
        <end position="425"/>
    </location>
</feature>
<keyword evidence="2" id="KW-0547">Nucleotide-binding</keyword>
<dbReference type="PROSITE" id="PS50011">
    <property type="entry name" value="PROTEIN_KINASE_DOM"/>
    <property type="match status" value="1"/>
</dbReference>
<keyword evidence="1" id="KW-0808">Transferase</keyword>
<evidence type="ECO:0000256" key="8">
    <source>
        <dbReference type="SAM" id="MobiDB-lite"/>
    </source>
</evidence>
<reference evidence="12 13" key="1">
    <citation type="journal article" date="2021" name="Cell">
        <title>Tracing the genetic footprints of vertebrate landing in non-teleost ray-finned fishes.</title>
        <authorList>
            <person name="Bi X."/>
            <person name="Wang K."/>
            <person name="Yang L."/>
            <person name="Pan H."/>
            <person name="Jiang H."/>
            <person name="Wei Q."/>
            <person name="Fang M."/>
            <person name="Yu H."/>
            <person name="Zhu C."/>
            <person name="Cai Y."/>
            <person name="He Y."/>
            <person name="Gan X."/>
            <person name="Zeng H."/>
            <person name="Yu D."/>
            <person name="Zhu Y."/>
            <person name="Jiang H."/>
            <person name="Qiu Q."/>
            <person name="Yang H."/>
            <person name="Zhang Y.E."/>
            <person name="Wang W."/>
            <person name="Zhu M."/>
            <person name="He S."/>
            <person name="Zhang G."/>
        </authorList>
    </citation>
    <scope>NUCLEOTIDE SEQUENCE [LARGE SCALE GENOMIC DNA]</scope>
    <source>
        <strain evidence="12">Bchr_013</strain>
    </source>
</reference>
<feature type="domain" description="Protein kinase" evidence="9">
    <location>
        <begin position="474"/>
        <end position="840"/>
    </location>
</feature>
<evidence type="ECO:0000259" key="9">
    <source>
        <dbReference type="PROSITE" id="PS50011"/>
    </source>
</evidence>
<dbReference type="GO" id="GO:0004694">
    <property type="term" value="F:eukaryotic translation initiation factor 2alpha kinase activity"/>
    <property type="evidence" value="ECO:0007669"/>
    <property type="project" value="TreeGrafter"/>
</dbReference>
<evidence type="ECO:0000313" key="13">
    <source>
        <dbReference type="Proteomes" id="UP000886611"/>
    </source>
</evidence>
<name>A0A8X8BUH0_POLSE</name>
<evidence type="ECO:0000256" key="5">
    <source>
        <dbReference type="ARBA" id="ARBA00037982"/>
    </source>
</evidence>
<dbReference type="InterPro" id="IPR011009">
    <property type="entry name" value="Kinase-like_dom_sf"/>
</dbReference>
<dbReference type="SUPFAM" id="SSF56112">
    <property type="entry name" value="Protein kinase-like (PK-like)"/>
    <property type="match status" value="1"/>
</dbReference>
<dbReference type="SMART" id="SM00443">
    <property type="entry name" value="G_patch"/>
    <property type="match status" value="1"/>
</dbReference>
<evidence type="ECO:0000313" key="12">
    <source>
        <dbReference type="EMBL" id="KAG2467354.1"/>
    </source>
</evidence>
<evidence type="ECO:0000259" key="10">
    <source>
        <dbReference type="PROSITE" id="PS50137"/>
    </source>
</evidence>
<keyword evidence="4" id="KW-0067">ATP-binding</keyword>
<feature type="region of interest" description="Disordered" evidence="8">
    <location>
        <begin position="845"/>
        <end position="902"/>
    </location>
</feature>
<dbReference type="GO" id="GO:0005737">
    <property type="term" value="C:cytoplasm"/>
    <property type="evidence" value="ECO:0007669"/>
    <property type="project" value="TreeGrafter"/>
</dbReference>
<comment type="caution">
    <text evidence="12">The sequence shown here is derived from an EMBL/GenBank/DDBJ whole genome shotgun (WGS) entry which is preliminary data.</text>
</comment>
<dbReference type="Gene3D" id="3.30.160.20">
    <property type="match status" value="5"/>
</dbReference>
<evidence type="ECO:0000256" key="3">
    <source>
        <dbReference type="ARBA" id="ARBA00022777"/>
    </source>
</evidence>
<dbReference type="Pfam" id="PF01585">
    <property type="entry name" value="G-patch"/>
    <property type="match status" value="1"/>
</dbReference>
<evidence type="ECO:0000256" key="6">
    <source>
        <dbReference type="PROSITE-ProRule" id="PRU00266"/>
    </source>
</evidence>
<keyword evidence="3" id="KW-0418">Kinase</keyword>
<keyword evidence="7" id="KW-0175">Coiled coil</keyword>